<evidence type="ECO:0000313" key="5">
    <source>
        <dbReference type="EMBL" id="MEG3438773.1"/>
    </source>
</evidence>
<proteinExistence type="predicted"/>
<dbReference type="InterPro" id="IPR054570">
    <property type="entry name" value="NCC-H_dom"/>
</dbReference>
<dbReference type="SUPFAM" id="SSF48371">
    <property type="entry name" value="ARM repeat"/>
    <property type="match status" value="1"/>
</dbReference>
<protein>
    <submittedName>
        <fullName evidence="5">HEAT repeat domain-containing protein</fullName>
    </submittedName>
</protein>
<feature type="domain" description="NACHT C-terminal Cysteine and Histidine-containing" evidence="4">
    <location>
        <begin position="989"/>
        <end position="1008"/>
    </location>
</feature>
<dbReference type="Pfam" id="PF22730">
    <property type="entry name" value="NCC-H"/>
    <property type="match status" value="1"/>
</dbReference>
<dbReference type="Pfam" id="PF22724">
    <property type="entry name" value="NCAB1"/>
    <property type="match status" value="1"/>
</dbReference>
<feature type="domain" description="NACHT C-terminal Alpha/Beta" evidence="3">
    <location>
        <begin position="1038"/>
        <end position="1155"/>
    </location>
</feature>
<dbReference type="InterPro" id="IPR054611">
    <property type="entry name" value="NCAB"/>
</dbReference>
<evidence type="ECO:0000256" key="1">
    <source>
        <dbReference type="ARBA" id="ARBA00022549"/>
    </source>
</evidence>
<evidence type="ECO:0000259" key="4">
    <source>
        <dbReference type="Pfam" id="PF22730"/>
    </source>
</evidence>
<keyword evidence="1" id="KW-0042">Antenna complex</keyword>
<evidence type="ECO:0000256" key="2">
    <source>
        <dbReference type="ARBA" id="ARBA00022738"/>
    </source>
</evidence>
<name>A0AAW9QYK8_9CHRO</name>
<gene>
    <name evidence="5" type="ORF">V0288_16720</name>
</gene>
<dbReference type="AlphaFoldDB" id="A0AAW9QYK8"/>
<dbReference type="RefSeq" id="WP_332866254.1">
    <property type="nucleotide sequence ID" value="NZ_JBAFSM010000034.1"/>
</dbReference>
<keyword evidence="2" id="KW-0605">Phycobilisome</keyword>
<organism evidence="5 6">
    <name type="scientific">Pannus brasiliensis CCIBt3594</name>
    <dbReference type="NCBI Taxonomy" id="1427578"/>
    <lineage>
        <taxon>Bacteria</taxon>
        <taxon>Bacillati</taxon>
        <taxon>Cyanobacteriota</taxon>
        <taxon>Cyanophyceae</taxon>
        <taxon>Oscillatoriophycideae</taxon>
        <taxon>Chroococcales</taxon>
        <taxon>Microcystaceae</taxon>
        <taxon>Pannus</taxon>
    </lineage>
</organism>
<dbReference type="GO" id="GO:0016491">
    <property type="term" value="F:oxidoreductase activity"/>
    <property type="evidence" value="ECO:0007669"/>
    <property type="project" value="TreeGrafter"/>
</dbReference>
<dbReference type="PANTHER" id="PTHR12697">
    <property type="entry name" value="PBS LYASE HEAT-LIKE PROTEIN"/>
    <property type="match status" value="1"/>
</dbReference>
<dbReference type="PANTHER" id="PTHR12697:SF40">
    <property type="entry name" value="PHYCOCYANOBILIN LYASE SUBUNIT ALPHA"/>
    <property type="match status" value="1"/>
</dbReference>
<sequence>MHNADMTTERDVTSQKKNSNVNWHKICQIMLERALPLNPFTTHPEEVELGDDEISLSVETREGRRYTRGQLLDRARREYNADTIARPLVIVGPPGSGKTFLLNQIAFYLLKTTDALPIWIAASSLGSLSPREYLEEKWLSRTARSLSLPDVDWTGEFDKLLDSGRVWFFFDGVEDFSFLNEYRAGWADRTRALLSCRYGASALDRNFEVYRILPLAYPTEVKKFIERWFARDRARSTIAPGENNGELSLADLLGRSLERFGRERLRECLETPLRLALLCRLWQECQPHLPTARAGLYRRLVRQFYQWQAEIVPTAPEHQQQLEWALGRLALQALLSEEPLSDRQVSDAFENNPSLVSLAIRLGWLTTFVPPGGHAGEKGYAFLDEAFRDYFAATAIEDWRFFLPELPANGNEIPAPFPAFEERWKRVILFWLGNEKRSEREKSAFLDALTDFQDRCGSGNLYGKRAHFLAVAGLAEFDVHERATAIVQQVTRWAFEERHLPAPLVEGARNALRESDRDLALDALLDRLPLEGEIPKDLRGVLEKIGSGHPRAIAALTFRLENAGEIADKCQIAEILDRLEPGHPLVLQTLLSILETATDDEPRHLALSSLERLGKAESPTLVALARLLQTGSPSIARRAFLALETIGRGNATAIATLVQLIRTTRDPLVHCQAAESLERIDPGNPTAIAVLARLLQTATSEDIRQQAVYRLGEITPGNPGAIAALVNLLAVSRDGYTAWLAISSLGKIGAGSPEVIETLAELVRTSDRALLRRESLDSLVKIAPDHPICTRALIALIDSDEGESTGREAAETLGRLDPGNPEAIEALSAFLKNSDDDFTRRQAAASLGTIDPGNLEAIHTLVRLARSAEARDLRELAVQSLGEIGTDNPAAIATLIRCLQTERDPRILKQAARSLGGTGRGHREAIAALSRLCRSSVEEATRLQAVESLIQIVPRAGIGDIVREMAAYSSDPPNNALSFPDRPDPVIQTLLWKCSRQISYTEFYRAWHHPARKTAPIVPARDDFATLLSGLSGELPGDTRFLCIDSAFLLDIERPVVDIYDQMLAQNCPPFEYGIPETLSKLRLYWNNLRREREETRLIWVFYENPLQAEVFSADFLAALSKFPGDICLVTEREVDFPVIFSPKAPRSLLQWVRENSRQKV</sequence>
<dbReference type="SUPFAM" id="SSF52540">
    <property type="entry name" value="P-loop containing nucleoside triphosphate hydrolases"/>
    <property type="match status" value="1"/>
</dbReference>
<dbReference type="Gene3D" id="3.40.50.300">
    <property type="entry name" value="P-loop containing nucleotide triphosphate hydrolases"/>
    <property type="match status" value="1"/>
</dbReference>
<evidence type="ECO:0000313" key="6">
    <source>
        <dbReference type="Proteomes" id="UP001328733"/>
    </source>
</evidence>
<dbReference type="EMBL" id="JBAFSM010000034">
    <property type="protein sequence ID" value="MEG3438773.1"/>
    <property type="molecule type" value="Genomic_DNA"/>
</dbReference>
<dbReference type="InterPro" id="IPR011989">
    <property type="entry name" value="ARM-like"/>
</dbReference>
<accession>A0AAW9QYK8</accession>
<keyword evidence="6" id="KW-1185">Reference proteome</keyword>
<dbReference type="InterPro" id="IPR004155">
    <property type="entry name" value="PBS_lyase_HEAT"/>
</dbReference>
<dbReference type="Proteomes" id="UP001328733">
    <property type="component" value="Unassembled WGS sequence"/>
</dbReference>
<dbReference type="InterPro" id="IPR016024">
    <property type="entry name" value="ARM-type_fold"/>
</dbReference>
<dbReference type="Gene3D" id="1.25.10.10">
    <property type="entry name" value="Leucine-rich Repeat Variant"/>
    <property type="match status" value="2"/>
</dbReference>
<dbReference type="SMART" id="SM00567">
    <property type="entry name" value="EZ_HEAT"/>
    <property type="match status" value="9"/>
</dbReference>
<dbReference type="GO" id="GO:0030089">
    <property type="term" value="C:phycobilisome"/>
    <property type="evidence" value="ECO:0007669"/>
    <property type="project" value="UniProtKB-KW"/>
</dbReference>
<reference evidence="5 6" key="1">
    <citation type="submission" date="2024-01" db="EMBL/GenBank/DDBJ databases">
        <title>Genomic insights into the taxonomy and metabolism of the cyanobacterium Pannus brasiliensis CCIBt3594.</title>
        <authorList>
            <person name="Machado M."/>
            <person name="Botero N.B."/>
            <person name="Andreote A.P.D."/>
            <person name="Feitosa A.M.T."/>
            <person name="Popin R."/>
            <person name="Sivonen K."/>
            <person name="Fiore M.F."/>
        </authorList>
    </citation>
    <scope>NUCLEOTIDE SEQUENCE [LARGE SCALE GENOMIC DNA]</scope>
    <source>
        <strain evidence="5 6">CCIBt3594</strain>
    </source>
</reference>
<evidence type="ECO:0000259" key="3">
    <source>
        <dbReference type="Pfam" id="PF22724"/>
    </source>
</evidence>
<dbReference type="Pfam" id="PF13646">
    <property type="entry name" value="HEAT_2"/>
    <property type="match status" value="2"/>
</dbReference>
<comment type="caution">
    <text evidence="5">The sequence shown here is derived from an EMBL/GenBank/DDBJ whole genome shotgun (WGS) entry which is preliminary data.</text>
</comment>
<dbReference type="InterPro" id="IPR027417">
    <property type="entry name" value="P-loop_NTPase"/>
</dbReference>